<dbReference type="InterPro" id="IPR012341">
    <property type="entry name" value="6hp_glycosidase-like_sf"/>
</dbReference>
<evidence type="ECO:0000259" key="3">
    <source>
        <dbReference type="Pfam" id="PF07532"/>
    </source>
</evidence>
<dbReference type="Gene3D" id="2.60.120.260">
    <property type="entry name" value="Galactose-binding domain-like"/>
    <property type="match status" value="2"/>
</dbReference>
<protein>
    <submittedName>
        <fullName evidence="5">Ig-like protein group 4</fullName>
    </submittedName>
</protein>
<reference evidence="5 6" key="1">
    <citation type="journal article" date="2015" name="Stand. Genomic Sci.">
        <title>Genomic Encyclopedia of Bacterial and Archaeal Type Strains, Phase III: the genomes of soil and plant-associated and newly described type strains.</title>
        <authorList>
            <person name="Whitman W.B."/>
            <person name="Woyke T."/>
            <person name="Klenk H.P."/>
            <person name="Zhou Y."/>
            <person name="Lilburn T.G."/>
            <person name="Beck B.J."/>
            <person name="De Vos P."/>
            <person name="Vandamme P."/>
            <person name="Eisen J.A."/>
            <person name="Garrity G."/>
            <person name="Hugenholtz P."/>
            <person name="Kyrpides N.C."/>
        </authorList>
    </citation>
    <scope>NUCLEOTIDE SEQUENCE [LARGE SCALE GENOMIC DNA]</scope>
    <source>
        <strain evidence="5 6">CECT 7306</strain>
    </source>
</reference>
<dbReference type="Gene3D" id="2.60.40.10">
    <property type="entry name" value="Immunoglobulins"/>
    <property type="match status" value="1"/>
</dbReference>
<keyword evidence="6" id="KW-1185">Reference proteome</keyword>
<dbReference type="RefSeq" id="WP_123379872.1">
    <property type="nucleotide sequence ID" value="NZ_RJKN01000004.1"/>
</dbReference>
<feature type="domain" description="Bacterial Ig-like" evidence="3">
    <location>
        <begin position="1269"/>
        <end position="1326"/>
    </location>
</feature>
<dbReference type="InterPro" id="IPR036378">
    <property type="entry name" value="FAS1_dom_sf"/>
</dbReference>
<organism evidence="5 6">
    <name type="scientific">Pseudokineococcus lusitanus</name>
    <dbReference type="NCBI Taxonomy" id="763993"/>
    <lineage>
        <taxon>Bacteria</taxon>
        <taxon>Bacillati</taxon>
        <taxon>Actinomycetota</taxon>
        <taxon>Actinomycetes</taxon>
        <taxon>Kineosporiales</taxon>
        <taxon>Kineosporiaceae</taxon>
        <taxon>Pseudokineococcus</taxon>
    </lineage>
</organism>
<feature type="signal peptide" evidence="2">
    <location>
        <begin position="1"/>
        <end position="31"/>
    </location>
</feature>
<dbReference type="PROSITE" id="PS51318">
    <property type="entry name" value="TAT"/>
    <property type="match status" value="1"/>
</dbReference>
<comment type="caution">
    <text evidence="5">The sequence shown here is derived from an EMBL/GenBank/DDBJ whole genome shotgun (WGS) entry which is preliminary data.</text>
</comment>
<feature type="domain" description="Bacterial Ig-like" evidence="3">
    <location>
        <begin position="1347"/>
        <end position="1403"/>
    </location>
</feature>
<evidence type="ECO:0000313" key="6">
    <source>
        <dbReference type="Proteomes" id="UP000276232"/>
    </source>
</evidence>
<dbReference type="Pfam" id="PF07532">
    <property type="entry name" value="Big_4"/>
    <property type="match status" value="2"/>
</dbReference>
<dbReference type="InterPro" id="IPR013783">
    <property type="entry name" value="Ig-like_fold"/>
</dbReference>
<name>A0A3N1HKW9_9ACTN</name>
<feature type="domain" description="Mannosylglycerate hydrolase MGH1-like glycoside hydrolase" evidence="4">
    <location>
        <begin position="409"/>
        <end position="585"/>
    </location>
</feature>
<keyword evidence="2" id="KW-0732">Signal</keyword>
<accession>A0A3N1HKW9</accession>
<dbReference type="Pfam" id="PF22422">
    <property type="entry name" value="MGH1-like_GH"/>
    <property type="match status" value="1"/>
</dbReference>
<dbReference type="InterPro" id="IPR011081">
    <property type="entry name" value="Big_4"/>
</dbReference>
<dbReference type="OrthoDB" id="231241at2"/>
<evidence type="ECO:0000313" key="5">
    <source>
        <dbReference type="EMBL" id="ROP43178.1"/>
    </source>
</evidence>
<feature type="region of interest" description="Disordered" evidence="1">
    <location>
        <begin position="1419"/>
        <end position="1439"/>
    </location>
</feature>
<evidence type="ECO:0000256" key="2">
    <source>
        <dbReference type="SAM" id="SignalP"/>
    </source>
</evidence>
<dbReference type="InParanoid" id="A0A3N1HKW9"/>
<dbReference type="EMBL" id="RJKN01000004">
    <property type="protein sequence ID" value="ROP43178.1"/>
    <property type="molecule type" value="Genomic_DNA"/>
</dbReference>
<dbReference type="Proteomes" id="UP000276232">
    <property type="component" value="Unassembled WGS sequence"/>
</dbReference>
<dbReference type="InterPro" id="IPR054491">
    <property type="entry name" value="MGH1-like_GH"/>
</dbReference>
<gene>
    <name evidence="5" type="ORF">EDC03_1775</name>
</gene>
<dbReference type="SUPFAM" id="SSF48208">
    <property type="entry name" value="Six-hairpin glycosidases"/>
    <property type="match status" value="1"/>
</dbReference>
<feature type="chain" id="PRO_5039171630" evidence="2">
    <location>
        <begin position="32"/>
        <end position="1615"/>
    </location>
</feature>
<evidence type="ECO:0000256" key="1">
    <source>
        <dbReference type="SAM" id="MobiDB-lite"/>
    </source>
</evidence>
<dbReference type="Gene3D" id="2.30.180.10">
    <property type="entry name" value="FAS1 domain"/>
    <property type="match status" value="1"/>
</dbReference>
<dbReference type="GO" id="GO:0005975">
    <property type="term" value="P:carbohydrate metabolic process"/>
    <property type="evidence" value="ECO:0007669"/>
    <property type="project" value="InterPro"/>
</dbReference>
<proteinExistence type="predicted"/>
<evidence type="ECO:0000259" key="4">
    <source>
        <dbReference type="Pfam" id="PF22422"/>
    </source>
</evidence>
<feature type="region of interest" description="Disordered" evidence="1">
    <location>
        <begin position="1025"/>
        <end position="1044"/>
    </location>
</feature>
<feature type="compositionally biased region" description="Acidic residues" evidence="1">
    <location>
        <begin position="1421"/>
        <end position="1437"/>
    </location>
</feature>
<sequence length="1615" mass="170628">MSGTPPRPSGRRRSVAVAGALAATLAGTLLAAVPATASGAAAPARPNSGIGYPVFTGDAEPVPPLPAGPVVGGQMRATFEADRAAGAGTSPDADFWVDDLLARTGTAGAFGDSNSWLFTRGRAAYMYTHSPGDLGFVGRPAYVDDLGGDALLRVEVLVDGRAVALTEETAARKQTPSYWTSTHVGGGVRVVQTKFMTDANVAVVLLEMSSTDGTARTVTVRGASPLAGVVEGDEVVGALSAPRDLTELRPRLSGDGFAASDGAVTREVAVPATGSAAAKVQLGLVTDEIAASRTDYDAVRAEDGPAAYTRHVTDYNAWWADQVPYLDTPEDNIDKTLFYRWWLMRFNFLDADVPGNDYQFPTSMEGVLGYNNNIVLTTGMFIDDLKYFKDPVYSYGPWVSAGEVARSHRLVDNPGDPANWSNSYTQYVTEAAWRSYQLHGGPAVVAENLARYGDDDVAGLLEDYDTNDNGLIEYDWGAMTGNDADAVSFDWGARNGGARMDRTENAYLYSNALAAAEGYEVAGRTEDAERMRAVAERVKRAVVDTLWDADDDMLKHRQSVGPERLVEWKEINNYYPFSVGLMPKPGDADYDDDYTEALRLWEDSEEYPIFPFYTANQRDALERGDEGSNNFSVINSTVTFRMLSSVLRDYPTEYLGAEDYKKLLYWNAWAHYIGGDNRLPDQNEFWAQGSANTSWGDEQGIGYRSWIHHTILGATNFTVIEDAMGFRPRSDAKVEVDPVDVDWPHFRVDGIPYRGGELAVVWDAPGDGERPYGEDVPEGYSVYLDGELGFTLDGLGQAVWDPATGEVEAADGLAVTSATTADLLAPQDVRFADDDRVVDVMAKAGADVRTATTDVAPVTEGRPAEATHTASDAWSSAAAAVDGSTVNEPFWGTAGTSSGSDALTVELDGEQTVDEARVHFYRTSTSDAPQGGRTAGTRPGYAAPESYRLEYRTGGGWQPVPQPSATPSAPRANLNVLRFAPVTTTALRLVVDHHPGSATGVKELAVRSTGEPVPVSQNASPVVRARVDGPSAGGTVPLRGEVRDDGLPGAGLTSTWSAVEAPAGATVIFRDPASPSTTARVTAAGRYVLRLEATDGALTSAEDVVVEVAETDVAGLEVSRQATPTASYTAGWNRVQAVNDGQAPTSGGDQQLVWGTWSGDRPAQQWLQYTWERPVRVASSELVFWSDSPQGTGDGVAVPAAWTVQAQVDGAWVDVASGRGAETGSAGFDVVTTSALRVVLDAAPGTAGGYSAVAVSEWRVRADAPTAVEELDVRTAVGELPELPAEVDVVYADGTRLRSAVVWSAVTADQVSGEGSFDVVGAVDGTALPATATVWVRATPPGQVNTVDPVAVTTVAGTAPSLPGRVAVQYNDGSREMLDVAWDAVDPAAYAAPGTFEVRGAVEAAGTTTAVARVQVLAPGEEPDPDPDPDPEPEPEPGTDVSVLAALRTASGAPDADGSDHDVVVALVEGVLERRPGSPVAVLDDPEAALTAFLPDDAAMGAVYDDVLGGRVPRSEAVLAQRLLRVWGAGRVERLLLGHVVPDERLTAARLGAAASDGLVLTTAAGTELAVEVVDGALVLSTGRRSATVVAAYADVNGDQRQVGHGVDADLRPQR</sequence>
<dbReference type="Gene3D" id="1.50.10.10">
    <property type="match status" value="1"/>
</dbReference>
<dbReference type="InterPro" id="IPR008928">
    <property type="entry name" value="6-hairpin_glycosidase_sf"/>
</dbReference>
<dbReference type="InterPro" id="IPR006311">
    <property type="entry name" value="TAT_signal"/>
</dbReference>